<dbReference type="EMBL" id="JALJOT010000008">
    <property type="protein sequence ID" value="KAK9908132.1"/>
    <property type="molecule type" value="Genomic_DNA"/>
</dbReference>
<keyword evidence="2" id="KW-0699">rRNA-binding</keyword>
<evidence type="ECO:0000256" key="2">
    <source>
        <dbReference type="ARBA" id="ARBA00022730"/>
    </source>
</evidence>
<evidence type="ECO:0000259" key="10">
    <source>
        <dbReference type="PROSITE" id="PS00651"/>
    </source>
</evidence>
<evidence type="ECO:0000256" key="8">
    <source>
        <dbReference type="ARBA" id="ARBA00035427"/>
    </source>
</evidence>
<dbReference type="InterPro" id="IPR020069">
    <property type="entry name" value="Ribosomal_bL9_C"/>
</dbReference>
<accession>A0ABR2YMR3</accession>
<keyword evidence="3" id="KW-0694">RNA-binding</keyword>
<dbReference type="SUPFAM" id="SSF55653">
    <property type="entry name" value="Ribosomal protein L9 C-domain"/>
    <property type="match status" value="1"/>
</dbReference>
<sequence>MLETIGTRTCAQFQSFEGLRRVETKNTTCSPFTLPIRQRVRFTVTANKKVVKRQTVVLRKDVQGLGTTGTLTDVPNGYFRNYLKPQNLASLATTGILESIEKDKQRAEQQAKDVKAKAKAMAIALSTIGKFIIKKKVGEEDRIFGSVTTAEIVDAIFQQTGRELNKKDIELPEITSLGTFPATIRLHPEVIGTFNVVVQREKNA</sequence>
<dbReference type="Gene3D" id="3.10.430.100">
    <property type="entry name" value="Ribosomal protein L9, C-terminal domain"/>
    <property type="match status" value="1"/>
</dbReference>
<dbReference type="Pfam" id="PF03948">
    <property type="entry name" value="Ribosomal_L9_C"/>
    <property type="match status" value="1"/>
</dbReference>
<feature type="domain" description="Ribosomal protein L9" evidence="10">
    <location>
        <begin position="66"/>
        <end position="93"/>
    </location>
</feature>
<dbReference type="InterPro" id="IPR000244">
    <property type="entry name" value="Ribosomal_bL9"/>
</dbReference>
<reference evidence="11 12" key="1">
    <citation type="journal article" date="2024" name="Nat. Commun.">
        <title>Phylogenomics reveals the evolutionary origins of lichenization in chlorophyte algae.</title>
        <authorList>
            <person name="Puginier C."/>
            <person name="Libourel C."/>
            <person name="Otte J."/>
            <person name="Skaloud P."/>
            <person name="Haon M."/>
            <person name="Grisel S."/>
            <person name="Petersen M."/>
            <person name="Berrin J.G."/>
            <person name="Delaux P.M."/>
            <person name="Dal Grande F."/>
            <person name="Keller J."/>
        </authorList>
    </citation>
    <scope>NUCLEOTIDE SEQUENCE [LARGE SCALE GENOMIC DNA]</scope>
    <source>
        <strain evidence="11 12">SAG 216-7</strain>
    </source>
</reference>
<dbReference type="NCBIfam" id="TIGR00158">
    <property type="entry name" value="L9"/>
    <property type="match status" value="1"/>
</dbReference>
<dbReference type="PANTHER" id="PTHR21368">
    <property type="entry name" value="50S RIBOSOMAL PROTEIN L9"/>
    <property type="match status" value="1"/>
</dbReference>
<dbReference type="InterPro" id="IPR020594">
    <property type="entry name" value="Ribosomal_bL9_bac/chp"/>
</dbReference>
<dbReference type="PROSITE" id="PS00651">
    <property type="entry name" value="RIBOSOMAL_L9"/>
    <property type="match status" value="1"/>
</dbReference>
<name>A0ABR2YMR3_9CHLO</name>
<keyword evidence="5" id="KW-0687">Ribonucleoprotein</keyword>
<dbReference type="InterPro" id="IPR036791">
    <property type="entry name" value="Ribosomal_bL9_C_sf"/>
</dbReference>
<evidence type="ECO:0000256" key="9">
    <source>
        <dbReference type="SAM" id="Coils"/>
    </source>
</evidence>
<keyword evidence="12" id="KW-1185">Reference proteome</keyword>
<evidence type="ECO:0000256" key="1">
    <source>
        <dbReference type="ARBA" id="ARBA00010605"/>
    </source>
</evidence>
<dbReference type="InterPro" id="IPR020070">
    <property type="entry name" value="Ribosomal_bL9_N"/>
</dbReference>
<evidence type="ECO:0000256" key="3">
    <source>
        <dbReference type="ARBA" id="ARBA00022884"/>
    </source>
</evidence>
<dbReference type="HAMAP" id="MF_00503">
    <property type="entry name" value="Ribosomal_bL9"/>
    <property type="match status" value="1"/>
</dbReference>
<evidence type="ECO:0000256" key="7">
    <source>
        <dbReference type="ARBA" id="ARBA00035193"/>
    </source>
</evidence>
<comment type="caution">
    <text evidence="11">The sequence shown here is derived from an EMBL/GenBank/DDBJ whole genome shotgun (WGS) entry which is preliminary data.</text>
</comment>
<evidence type="ECO:0000256" key="5">
    <source>
        <dbReference type="ARBA" id="ARBA00023274"/>
    </source>
</evidence>
<dbReference type="Pfam" id="PF01281">
    <property type="entry name" value="Ribosomal_L9_N"/>
    <property type="match status" value="1"/>
</dbReference>
<proteinExistence type="inferred from homology"/>
<evidence type="ECO:0000256" key="6">
    <source>
        <dbReference type="ARBA" id="ARBA00031047"/>
    </source>
</evidence>
<keyword evidence="9" id="KW-0175">Coiled coil</keyword>
<evidence type="ECO:0000313" key="12">
    <source>
        <dbReference type="Proteomes" id="UP001491310"/>
    </source>
</evidence>
<feature type="coiled-coil region" evidence="9">
    <location>
        <begin position="97"/>
        <end position="124"/>
    </location>
</feature>
<evidence type="ECO:0000256" key="4">
    <source>
        <dbReference type="ARBA" id="ARBA00022980"/>
    </source>
</evidence>
<organism evidence="11 12">
    <name type="scientific">Coccomyxa subellipsoidea</name>
    <dbReference type="NCBI Taxonomy" id="248742"/>
    <lineage>
        <taxon>Eukaryota</taxon>
        <taxon>Viridiplantae</taxon>
        <taxon>Chlorophyta</taxon>
        <taxon>core chlorophytes</taxon>
        <taxon>Trebouxiophyceae</taxon>
        <taxon>Trebouxiophyceae incertae sedis</taxon>
        <taxon>Coccomyxaceae</taxon>
        <taxon>Coccomyxa</taxon>
    </lineage>
</organism>
<comment type="similarity">
    <text evidence="1">Belongs to the bacterial ribosomal protein bL9 family.</text>
</comment>
<protein>
    <recommendedName>
        <fullName evidence="7">Large ribosomal subunit protein bL9c</fullName>
    </recommendedName>
    <alternativeName>
        <fullName evidence="8">50S ribosomal protein L9, chloroplastic</fullName>
    </alternativeName>
    <alternativeName>
        <fullName evidence="6">CL9</fullName>
    </alternativeName>
</protein>
<dbReference type="Proteomes" id="UP001491310">
    <property type="component" value="Unassembled WGS sequence"/>
</dbReference>
<evidence type="ECO:0000313" key="11">
    <source>
        <dbReference type="EMBL" id="KAK9908132.1"/>
    </source>
</evidence>
<keyword evidence="4" id="KW-0689">Ribosomal protein</keyword>
<dbReference type="Gene3D" id="3.40.5.10">
    <property type="entry name" value="Ribosomal protein L9, N-terminal domain"/>
    <property type="match status" value="1"/>
</dbReference>
<dbReference type="InterPro" id="IPR009027">
    <property type="entry name" value="Ribosomal_bL9/RNase_H1_N"/>
</dbReference>
<dbReference type="SUPFAM" id="SSF55658">
    <property type="entry name" value="L9 N-domain-like"/>
    <property type="match status" value="1"/>
</dbReference>
<dbReference type="InterPro" id="IPR036935">
    <property type="entry name" value="Ribosomal_bL9_N_sf"/>
</dbReference>
<gene>
    <name evidence="11" type="ORF">WJX75_003058</name>
</gene>